<dbReference type="Pfam" id="PF00126">
    <property type="entry name" value="HTH_1"/>
    <property type="match status" value="1"/>
</dbReference>
<protein>
    <submittedName>
        <fullName evidence="6">LysR family transcriptional regulator</fullName>
    </submittedName>
</protein>
<comment type="caution">
    <text evidence="6">The sequence shown here is derived from an EMBL/GenBank/DDBJ whole genome shotgun (WGS) entry which is preliminary data.</text>
</comment>
<dbReference type="Gene3D" id="1.10.10.10">
    <property type="entry name" value="Winged helix-like DNA-binding domain superfamily/Winged helix DNA-binding domain"/>
    <property type="match status" value="1"/>
</dbReference>
<dbReference type="PANTHER" id="PTHR30537:SF71">
    <property type="entry name" value="TRANSCRIPTIONAL REGULATORY PROTEIN"/>
    <property type="match status" value="1"/>
</dbReference>
<evidence type="ECO:0000313" key="7">
    <source>
        <dbReference type="Proteomes" id="UP000192652"/>
    </source>
</evidence>
<dbReference type="InterPro" id="IPR036388">
    <property type="entry name" value="WH-like_DNA-bd_sf"/>
</dbReference>
<comment type="similarity">
    <text evidence="1">Belongs to the LysR transcriptional regulatory family.</text>
</comment>
<name>A0ABX3PEV9_9HYPH</name>
<sequence>MQRDRIDRAGDMHVFLTVIKTGNLSAAARALSLTPSAVSRIVARLEARLGVRLLLRTTRRLTPTAEGEAYAQAARRILADLEETESTIADQAAPRGRVRVSAASAHGRLVVVPLLGEFAEQHPGITVEIDLSDQVADIIGGQADLAIRFGPLPDGPLTVRRLDETGRTVVASPAYLARHGRPEVPADLARHNCLDFSFRRAEPGWPFREEGRERLLTVSGNILANNGETLVQLALQGVGITRVGNFHIEEDLAAGRLVPLLEAFNPGDREPIQAVFLGGPSMPARLRVLIDFLAARMGRRAARGQPG</sequence>
<evidence type="ECO:0000256" key="4">
    <source>
        <dbReference type="ARBA" id="ARBA00023163"/>
    </source>
</evidence>
<organism evidence="6 7">
    <name type="scientific">Xaviernesmea rhizosphaerae</name>
    <dbReference type="NCBI Taxonomy" id="1672749"/>
    <lineage>
        <taxon>Bacteria</taxon>
        <taxon>Pseudomonadati</taxon>
        <taxon>Pseudomonadota</taxon>
        <taxon>Alphaproteobacteria</taxon>
        <taxon>Hyphomicrobiales</taxon>
        <taxon>Rhizobiaceae</taxon>
        <taxon>Rhizobium/Agrobacterium group</taxon>
        <taxon>Xaviernesmea</taxon>
    </lineage>
</organism>
<dbReference type="InterPro" id="IPR058163">
    <property type="entry name" value="LysR-type_TF_proteobact-type"/>
</dbReference>
<proteinExistence type="inferred from homology"/>
<feature type="domain" description="HTH lysR-type" evidence="5">
    <location>
        <begin position="11"/>
        <end position="64"/>
    </location>
</feature>
<evidence type="ECO:0000313" key="6">
    <source>
        <dbReference type="EMBL" id="OQP86603.1"/>
    </source>
</evidence>
<dbReference type="EMBL" id="MSPX01000006">
    <property type="protein sequence ID" value="OQP86603.1"/>
    <property type="molecule type" value="Genomic_DNA"/>
</dbReference>
<dbReference type="InterPro" id="IPR005119">
    <property type="entry name" value="LysR_subst-bd"/>
</dbReference>
<dbReference type="InterPro" id="IPR036390">
    <property type="entry name" value="WH_DNA-bd_sf"/>
</dbReference>
<keyword evidence="7" id="KW-1185">Reference proteome</keyword>
<evidence type="ECO:0000256" key="3">
    <source>
        <dbReference type="ARBA" id="ARBA00023125"/>
    </source>
</evidence>
<keyword evidence="4" id="KW-0804">Transcription</keyword>
<dbReference type="SUPFAM" id="SSF46785">
    <property type="entry name" value="Winged helix' DNA-binding domain"/>
    <property type="match status" value="1"/>
</dbReference>
<evidence type="ECO:0000256" key="2">
    <source>
        <dbReference type="ARBA" id="ARBA00023015"/>
    </source>
</evidence>
<keyword evidence="3" id="KW-0238">DNA-binding</keyword>
<keyword evidence="2" id="KW-0805">Transcription regulation</keyword>
<reference evidence="6 7" key="1">
    <citation type="journal article" date="2017" name="Antonie Van Leeuwenhoek">
        <title>Rhizobium rhizosphaerae sp. nov., a novel species isolated from rice rhizosphere.</title>
        <authorList>
            <person name="Zhao J.J."/>
            <person name="Zhang J."/>
            <person name="Zhang R.J."/>
            <person name="Zhang C.W."/>
            <person name="Yin H.Q."/>
            <person name="Zhang X.X."/>
        </authorList>
    </citation>
    <scope>NUCLEOTIDE SEQUENCE [LARGE SCALE GENOMIC DNA]</scope>
    <source>
        <strain evidence="6 7">RD15</strain>
    </source>
</reference>
<gene>
    <name evidence="6" type="ORF">BTR14_09125</name>
</gene>
<dbReference type="RefSeq" id="WP_081175694.1">
    <property type="nucleotide sequence ID" value="NZ_MSPX01000006.1"/>
</dbReference>
<dbReference type="PROSITE" id="PS50931">
    <property type="entry name" value="HTH_LYSR"/>
    <property type="match status" value="1"/>
</dbReference>
<dbReference type="Gene3D" id="3.40.190.290">
    <property type="match status" value="1"/>
</dbReference>
<dbReference type="PANTHER" id="PTHR30537">
    <property type="entry name" value="HTH-TYPE TRANSCRIPTIONAL REGULATOR"/>
    <property type="match status" value="1"/>
</dbReference>
<dbReference type="InterPro" id="IPR000847">
    <property type="entry name" value="LysR_HTH_N"/>
</dbReference>
<evidence type="ECO:0000259" key="5">
    <source>
        <dbReference type="PROSITE" id="PS50931"/>
    </source>
</evidence>
<dbReference type="Proteomes" id="UP000192652">
    <property type="component" value="Unassembled WGS sequence"/>
</dbReference>
<evidence type="ECO:0000256" key="1">
    <source>
        <dbReference type="ARBA" id="ARBA00009437"/>
    </source>
</evidence>
<accession>A0ABX3PEV9</accession>
<dbReference type="SUPFAM" id="SSF53850">
    <property type="entry name" value="Periplasmic binding protein-like II"/>
    <property type="match status" value="1"/>
</dbReference>
<dbReference type="Pfam" id="PF03466">
    <property type="entry name" value="LysR_substrate"/>
    <property type="match status" value="1"/>
</dbReference>